<evidence type="ECO:0000256" key="3">
    <source>
        <dbReference type="ARBA" id="ARBA00004613"/>
    </source>
</evidence>
<feature type="domain" description="Rhodopsin" evidence="16">
    <location>
        <begin position="101"/>
        <end position="286"/>
    </location>
</feature>
<evidence type="ECO:0000256" key="7">
    <source>
        <dbReference type="ARBA" id="ARBA00022692"/>
    </source>
</evidence>
<evidence type="ECO:0000256" key="5">
    <source>
        <dbReference type="ARBA" id="ARBA00022525"/>
    </source>
</evidence>
<dbReference type="AlphaFoldDB" id="A0A9P5HEE9"/>
<dbReference type="OrthoDB" id="2496787at2759"/>
<evidence type="ECO:0000256" key="12">
    <source>
        <dbReference type="ARBA" id="ARBA00023288"/>
    </source>
</evidence>
<evidence type="ECO:0000256" key="1">
    <source>
        <dbReference type="ARBA" id="ARBA00004141"/>
    </source>
</evidence>
<keyword evidence="10 14" id="KW-0472">Membrane</keyword>
<evidence type="ECO:0000256" key="13">
    <source>
        <dbReference type="ARBA" id="ARBA00038359"/>
    </source>
</evidence>
<proteinExistence type="inferred from homology"/>
<dbReference type="EMBL" id="JAANBB010000023">
    <property type="protein sequence ID" value="KAF7555206.1"/>
    <property type="molecule type" value="Genomic_DNA"/>
</dbReference>
<feature type="transmembrane region" description="Helical" evidence="14">
    <location>
        <begin position="116"/>
        <end position="138"/>
    </location>
</feature>
<keyword evidence="11" id="KW-1015">Disulfide bond</keyword>
<feature type="transmembrane region" description="Helical" evidence="14">
    <location>
        <begin position="83"/>
        <end position="104"/>
    </location>
</feature>
<dbReference type="Pfam" id="PF05730">
    <property type="entry name" value="CFEM"/>
    <property type="match status" value="1"/>
</dbReference>
<dbReference type="InterPro" id="IPR052337">
    <property type="entry name" value="SAT4-like"/>
</dbReference>
<evidence type="ECO:0000259" key="15">
    <source>
        <dbReference type="Pfam" id="PF05730"/>
    </source>
</evidence>
<keyword evidence="6" id="KW-0336">GPI-anchor</keyword>
<keyword evidence="5" id="KW-0964">Secreted</keyword>
<evidence type="ECO:0000256" key="2">
    <source>
        <dbReference type="ARBA" id="ARBA00004589"/>
    </source>
</evidence>
<evidence type="ECO:0000256" key="8">
    <source>
        <dbReference type="ARBA" id="ARBA00022729"/>
    </source>
</evidence>
<organism evidence="17 18">
    <name type="scientific">Cylindrodendrum hubeiense</name>
    <dbReference type="NCBI Taxonomy" id="595255"/>
    <lineage>
        <taxon>Eukaryota</taxon>
        <taxon>Fungi</taxon>
        <taxon>Dikarya</taxon>
        <taxon>Ascomycota</taxon>
        <taxon>Pezizomycotina</taxon>
        <taxon>Sordariomycetes</taxon>
        <taxon>Hypocreomycetidae</taxon>
        <taxon>Hypocreales</taxon>
        <taxon>Nectriaceae</taxon>
        <taxon>Cylindrodendrum</taxon>
    </lineage>
</organism>
<evidence type="ECO:0000256" key="6">
    <source>
        <dbReference type="ARBA" id="ARBA00022622"/>
    </source>
</evidence>
<keyword evidence="7 14" id="KW-0812">Transmembrane</keyword>
<accession>A0A9P5HEE9</accession>
<dbReference type="Proteomes" id="UP000722485">
    <property type="component" value="Unassembled WGS sequence"/>
</dbReference>
<evidence type="ECO:0000313" key="18">
    <source>
        <dbReference type="Proteomes" id="UP000722485"/>
    </source>
</evidence>
<evidence type="ECO:0000256" key="10">
    <source>
        <dbReference type="ARBA" id="ARBA00023136"/>
    </source>
</evidence>
<feature type="transmembrane region" description="Helical" evidence="14">
    <location>
        <begin position="158"/>
        <end position="183"/>
    </location>
</feature>
<gene>
    <name evidence="17" type="ORF">G7Z17_g2393</name>
</gene>
<sequence length="287" mass="31967">MLGAILALGNYSTDTRLRSCLTSALANSTCPTTDQTCMCHNEPLKESVSNCLLGSCTVKESLLTQNLTMTYCEFPVRDKSRSYATMAIALAAVAGLCVGQRFAYKIISKAGLGTDDWLILGAFVSVVLSTVFNIRGAVPNGIGRDVWTLTPTNITQYTLNFYIMGILYFAQITLMKLSLLFFYLRIFPGQLIRQLLWGTIIFNSLFGISYVFVAIFHCHPINYFWNKWDGEHEGHCTDLNAISVSNATISIALDLWMLVLPISQLRYLNLSWKKKVGIGLMFFVGTL</sequence>
<feature type="domain" description="CFEM" evidence="15">
    <location>
        <begin position="18"/>
        <end position="73"/>
    </location>
</feature>
<dbReference type="Pfam" id="PF20684">
    <property type="entry name" value="Fung_rhodopsin"/>
    <property type="match status" value="1"/>
</dbReference>
<comment type="subcellular location">
    <subcellularLocation>
        <location evidence="2">Membrane</location>
        <topology evidence="2">Lipid-anchor</topology>
        <topology evidence="2">GPI-anchor</topology>
    </subcellularLocation>
    <subcellularLocation>
        <location evidence="1">Membrane</location>
        <topology evidence="1">Multi-pass membrane protein</topology>
    </subcellularLocation>
    <subcellularLocation>
        <location evidence="3">Secreted</location>
    </subcellularLocation>
</comment>
<comment type="caution">
    <text evidence="17">The sequence shown here is derived from an EMBL/GenBank/DDBJ whole genome shotgun (WGS) entry which is preliminary data.</text>
</comment>
<feature type="transmembrane region" description="Helical" evidence="14">
    <location>
        <begin position="195"/>
        <end position="216"/>
    </location>
</feature>
<dbReference type="PANTHER" id="PTHR33048:SF143">
    <property type="entry name" value="EXTRACELLULAR MEMBRANE PROTEIN CFEM DOMAIN-CONTAINING PROTEIN-RELATED"/>
    <property type="match status" value="1"/>
</dbReference>
<evidence type="ECO:0008006" key="19">
    <source>
        <dbReference type="Google" id="ProtNLM"/>
    </source>
</evidence>
<dbReference type="PANTHER" id="PTHR33048">
    <property type="entry name" value="PTH11-LIKE INTEGRAL MEMBRANE PROTEIN (AFU_ORTHOLOGUE AFUA_5G11245)"/>
    <property type="match status" value="1"/>
</dbReference>
<keyword evidence="8" id="KW-0732">Signal</keyword>
<reference evidence="17" key="1">
    <citation type="submission" date="2020-03" db="EMBL/GenBank/DDBJ databases">
        <title>Draft Genome Sequence of Cylindrodendrum hubeiense.</title>
        <authorList>
            <person name="Buettner E."/>
            <person name="Kellner H."/>
        </authorList>
    </citation>
    <scope>NUCLEOTIDE SEQUENCE</scope>
    <source>
        <strain evidence="17">IHI 201604</strain>
    </source>
</reference>
<keyword evidence="6" id="KW-0325">Glycoprotein</keyword>
<name>A0A9P5HEE9_9HYPO</name>
<keyword evidence="18" id="KW-1185">Reference proteome</keyword>
<evidence type="ECO:0000256" key="11">
    <source>
        <dbReference type="ARBA" id="ARBA00023157"/>
    </source>
</evidence>
<keyword evidence="12" id="KW-0449">Lipoprotein</keyword>
<dbReference type="InterPro" id="IPR008427">
    <property type="entry name" value="Extracellular_membr_CFEM_dom"/>
</dbReference>
<dbReference type="InterPro" id="IPR049326">
    <property type="entry name" value="Rhodopsin_dom_fungi"/>
</dbReference>
<evidence type="ECO:0000256" key="9">
    <source>
        <dbReference type="ARBA" id="ARBA00022989"/>
    </source>
</evidence>
<comment type="similarity">
    <text evidence="13">Belongs to the SAT4 family.</text>
</comment>
<protein>
    <recommendedName>
        <fullName evidence="19">Extracellular membrane protein CFEM domain-containing protein</fullName>
    </recommendedName>
</protein>
<comment type="similarity">
    <text evidence="4">Belongs to the RBT5 family.</text>
</comment>
<keyword evidence="9 14" id="KW-1133">Transmembrane helix</keyword>
<evidence type="ECO:0000259" key="16">
    <source>
        <dbReference type="Pfam" id="PF20684"/>
    </source>
</evidence>
<evidence type="ECO:0000256" key="4">
    <source>
        <dbReference type="ARBA" id="ARBA00010031"/>
    </source>
</evidence>
<evidence type="ECO:0000256" key="14">
    <source>
        <dbReference type="SAM" id="Phobius"/>
    </source>
</evidence>
<evidence type="ECO:0000313" key="17">
    <source>
        <dbReference type="EMBL" id="KAF7555206.1"/>
    </source>
</evidence>
<dbReference type="GO" id="GO:0005576">
    <property type="term" value="C:extracellular region"/>
    <property type="evidence" value="ECO:0007669"/>
    <property type="project" value="UniProtKB-SubCell"/>
</dbReference>
<dbReference type="GO" id="GO:0098552">
    <property type="term" value="C:side of membrane"/>
    <property type="evidence" value="ECO:0007669"/>
    <property type="project" value="UniProtKB-KW"/>
</dbReference>